<keyword evidence="1" id="KW-1133">Transmembrane helix</keyword>
<evidence type="ECO:0000313" key="3">
    <source>
        <dbReference type="Proteomes" id="UP000260812"/>
    </source>
</evidence>
<dbReference type="AlphaFoldDB" id="A0A3E3HYN1"/>
<reference evidence="2" key="1">
    <citation type="submission" date="2018-08" db="EMBL/GenBank/DDBJ databases">
        <title>A genome reference for cultivated species of the human gut microbiota.</title>
        <authorList>
            <person name="Zou Y."/>
            <person name="Xue W."/>
            <person name="Luo G."/>
        </authorList>
    </citation>
    <scope>NUCLEOTIDE SEQUENCE [LARGE SCALE GENOMIC DNA]</scope>
    <source>
        <strain evidence="2">TF05-5AC</strain>
    </source>
</reference>
<comment type="caution">
    <text evidence="2">The sequence shown here is derived from an EMBL/GenBank/DDBJ whole genome shotgun (WGS) entry which is preliminary data.</text>
</comment>
<keyword evidence="1" id="KW-0812">Transmembrane</keyword>
<dbReference type="GeneID" id="97989328"/>
<accession>A0A3E3HYN1</accession>
<dbReference type="RefSeq" id="WP_021635429.1">
    <property type="nucleotide sequence ID" value="NZ_QVLV01000019.1"/>
</dbReference>
<protein>
    <submittedName>
        <fullName evidence="2">Uncharacterized protein</fullName>
    </submittedName>
</protein>
<feature type="transmembrane region" description="Helical" evidence="1">
    <location>
        <begin position="29"/>
        <end position="48"/>
    </location>
</feature>
<evidence type="ECO:0000313" key="2">
    <source>
        <dbReference type="EMBL" id="RGE56922.1"/>
    </source>
</evidence>
<feature type="transmembrane region" description="Helical" evidence="1">
    <location>
        <begin position="54"/>
        <end position="75"/>
    </location>
</feature>
<keyword evidence="3" id="KW-1185">Reference proteome</keyword>
<gene>
    <name evidence="2" type="ORF">DXC51_21300</name>
</gene>
<sequence>MNNGLEGLNKFRNYLIKNCKHLNTGRSPVFISISLIAGISLAAGSVLSAPKTTAGQICFGIGSVTAVLNGAQLICKKYI</sequence>
<dbReference type="Proteomes" id="UP000260812">
    <property type="component" value="Unassembled WGS sequence"/>
</dbReference>
<organism evidence="2 3">
    <name type="scientific">Eisenbergiella massiliensis</name>
    <dbReference type="NCBI Taxonomy" id="1720294"/>
    <lineage>
        <taxon>Bacteria</taxon>
        <taxon>Bacillati</taxon>
        <taxon>Bacillota</taxon>
        <taxon>Clostridia</taxon>
        <taxon>Lachnospirales</taxon>
        <taxon>Lachnospiraceae</taxon>
        <taxon>Eisenbergiella</taxon>
    </lineage>
</organism>
<dbReference type="EMBL" id="QVLV01000019">
    <property type="protein sequence ID" value="RGE56922.1"/>
    <property type="molecule type" value="Genomic_DNA"/>
</dbReference>
<proteinExistence type="predicted"/>
<evidence type="ECO:0000256" key="1">
    <source>
        <dbReference type="SAM" id="Phobius"/>
    </source>
</evidence>
<name>A0A3E3HYN1_9FIRM</name>
<keyword evidence="1" id="KW-0472">Membrane</keyword>